<reference evidence="1 2" key="1">
    <citation type="journal article" date="2013" name="PLoS Genet.">
        <title>The genome and development-dependent transcriptomes of Pyronema confluens: a window into fungal evolution.</title>
        <authorList>
            <person name="Traeger S."/>
            <person name="Altegoer F."/>
            <person name="Freitag M."/>
            <person name="Gabaldon T."/>
            <person name="Kempken F."/>
            <person name="Kumar A."/>
            <person name="Marcet-Houben M."/>
            <person name="Poggeler S."/>
            <person name="Stajich J.E."/>
            <person name="Nowrousian M."/>
        </authorList>
    </citation>
    <scope>NUCLEOTIDE SEQUENCE [LARGE SCALE GENOMIC DNA]</scope>
    <source>
        <strain evidence="2">CBS 100304</strain>
        <tissue evidence="1">Vegetative mycelium</tissue>
    </source>
</reference>
<dbReference type="SUPFAM" id="SSF53300">
    <property type="entry name" value="vWA-like"/>
    <property type="match status" value="1"/>
</dbReference>
<sequence>MKCPREAAQYLSTLILYDIAILIDDSLSMLTEQEGKRIEDLKKTLKLVAHIYRLYNDDGIKAVDFLNDEVGEVNVAEEDVDEIFKNHSYRGLTRIGTELQQKVLNESVLATDKEMFKPLLILIFTDGDVEGEKSGHLKWVIKDCIKELNQKYPEHGAHAVAFQFARVGDDAGAEKLLRGLDDDKDIGKYVDTLPVGIDHMSNEEFKWPMVYISHWLGLQYVLALKPSKLTKLLLGAILIL</sequence>
<dbReference type="OrthoDB" id="2142040at2759"/>
<dbReference type="OMA" id="YIDHITE"/>
<dbReference type="AlphaFoldDB" id="U4L9B6"/>
<gene>
    <name evidence="1" type="ORF">PCON_01238</name>
</gene>
<organism evidence="1 2">
    <name type="scientific">Pyronema omphalodes (strain CBS 100304)</name>
    <name type="common">Pyronema confluens</name>
    <dbReference type="NCBI Taxonomy" id="1076935"/>
    <lineage>
        <taxon>Eukaryota</taxon>
        <taxon>Fungi</taxon>
        <taxon>Dikarya</taxon>
        <taxon>Ascomycota</taxon>
        <taxon>Pezizomycotina</taxon>
        <taxon>Pezizomycetes</taxon>
        <taxon>Pezizales</taxon>
        <taxon>Pyronemataceae</taxon>
        <taxon>Pyronema</taxon>
    </lineage>
</organism>
<dbReference type="InterPro" id="IPR036465">
    <property type="entry name" value="vWFA_dom_sf"/>
</dbReference>
<dbReference type="PANTHER" id="PTHR34706:SF1">
    <property type="entry name" value="VWFA DOMAIN-CONTAINING PROTEIN"/>
    <property type="match status" value="1"/>
</dbReference>
<name>U4L9B6_PYROM</name>
<dbReference type="eggNOG" id="ENOG502QUI6">
    <property type="taxonomic scope" value="Eukaryota"/>
</dbReference>
<evidence type="ECO:0000313" key="2">
    <source>
        <dbReference type="Proteomes" id="UP000018144"/>
    </source>
</evidence>
<dbReference type="Gene3D" id="3.40.50.410">
    <property type="entry name" value="von Willebrand factor, type A domain"/>
    <property type="match status" value="1"/>
</dbReference>
<evidence type="ECO:0008006" key="3">
    <source>
        <dbReference type="Google" id="ProtNLM"/>
    </source>
</evidence>
<dbReference type="Proteomes" id="UP000018144">
    <property type="component" value="Unassembled WGS sequence"/>
</dbReference>
<dbReference type="EMBL" id="HF936108">
    <property type="protein sequence ID" value="CCX15012.1"/>
    <property type="molecule type" value="Genomic_DNA"/>
</dbReference>
<dbReference type="PANTHER" id="PTHR34706">
    <property type="entry name" value="SLR1338 PROTEIN"/>
    <property type="match status" value="1"/>
</dbReference>
<protein>
    <recommendedName>
        <fullName evidence="3">VWFA domain-containing protein</fullName>
    </recommendedName>
</protein>
<evidence type="ECO:0000313" key="1">
    <source>
        <dbReference type="EMBL" id="CCX15012.1"/>
    </source>
</evidence>
<proteinExistence type="predicted"/>
<accession>U4L9B6</accession>
<keyword evidence="2" id="KW-1185">Reference proteome</keyword>